<feature type="compositionally biased region" description="Basic residues" evidence="1">
    <location>
        <begin position="41"/>
        <end position="52"/>
    </location>
</feature>
<dbReference type="EMBL" id="FCNW02000001">
    <property type="protein sequence ID" value="SAL14564.1"/>
    <property type="molecule type" value="Genomic_DNA"/>
</dbReference>
<feature type="signal peptide" evidence="2">
    <location>
        <begin position="1"/>
        <end position="25"/>
    </location>
</feature>
<gene>
    <name evidence="3" type="ORF">AWB65_00555</name>
</gene>
<keyword evidence="2" id="KW-0732">Signal</keyword>
<accession>A0A158F459</accession>
<dbReference type="RefSeq" id="WP_087655741.1">
    <property type="nucleotide sequence ID" value="NZ_FCNW02000001.1"/>
</dbReference>
<evidence type="ECO:0000313" key="4">
    <source>
        <dbReference type="Proteomes" id="UP000054977"/>
    </source>
</evidence>
<keyword evidence="4" id="KW-1185">Reference proteome</keyword>
<feature type="chain" id="PRO_5011116050" description="Acid shock protein" evidence="2">
    <location>
        <begin position="26"/>
        <end position="66"/>
    </location>
</feature>
<reference evidence="3" key="1">
    <citation type="submission" date="2016-01" db="EMBL/GenBank/DDBJ databases">
        <authorList>
            <person name="Peeters C."/>
        </authorList>
    </citation>
    <scope>NUCLEOTIDE SEQUENCE [LARGE SCALE GENOMIC DNA]</scope>
    <source>
        <strain evidence="3">LMG 22934</strain>
    </source>
</reference>
<dbReference type="STRING" id="326474.AWB65_00555"/>
<name>A0A158F459_9BURK</name>
<protein>
    <recommendedName>
        <fullName evidence="5">Acid shock protein</fullName>
    </recommendedName>
</protein>
<dbReference type="Proteomes" id="UP000054977">
    <property type="component" value="Unassembled WGS sequence"/>
</dbReference>
<evidence type="ECO:0000313" key="3">
    <source>
        <dbReference type="EMBL" id="SAL14564.1"/>
    </source>
</evidence>
<dbReference type="AlphaFoldDB" id="A0A158F459"/>
<sequence>MKKLTPVVAVAAAVLFTSGSSVAFAQTASAVSSYSPPMTEHKKKPKKPKAKKGASAPSSTTNGQSQ</sequence>
<evidence type="ECO:0008006" key="5">
    <source>
        <dbReference type="Google" id="ProtNLM"/>
    </source>
</evidence>
<comment type="caution">
    <text evidence="3">The sequence shown here is derived from an EMBL/GenBank/DDBJ whole genome shotgun (WGS) entry which is preliminary data.</text>
</comment>
<evidence type="ECO:0000256" key="2">
    <source>
        <dbReference type="SAM" id="SignalP"/>
    </source>
</evidence>
<proteinExistence type="predicted"/>
<evidence type="ECO:0000256" key="1">
    <source>
        <dbReference type="SAM" id="MobiDB-lite"/>
    </source>
</evidence>
<feature type="region of interest" description="Disordered" evidence="1">
    <location>
        <begin position="29"/>
        <end position="66"/>
    </location>
</feature>
<organism evidence="3 4">
    <name type="scientific">Caballeronia humi</name>
    <dbReference type="NCBI Taxonomy" id="326474"/>
    <lineage>
        <taxon>Bacteria</taxon>
        <taxon>Pseudomonadati</taxon>
        <taxon>Pseudomonadota</taxon>
        <taxon>Betaproteobacteria</taxon>
        <taxon>Burkholderiales</taxon>
        <taxon>Burkholderiaceae</taxon>
        <taxon>Caballeronia</taxon>
    </lineage>
</organism>